<keyword evidence="5 9" id="KW-0482">Metalloprotease</keyword>
<dbReference type="InterPro" id="IPR001915">
    <property type="entry name" value="Peptidase_M48"/>
</dbReference>
<comment type="cofactor">
    <cofactor evidence="8 9">
        <name>Zn(2+)</name>
        <dbReference type="ChEBI" id="CHEBI:29105"/>
    </cofactor>
    <text evidence="8 9">Binds 1 zinc ion per subunit.</text>
</comment>
<feature type="active site" description="Proton donor" evidence="7">
    <location>
        <position position="410"/>
    </location>
</feature>
<feature type="transmembrane region" description="Helical" evidence="9">
    <location>
        <begin position="377"/>
        <end position="401"/>
    </location>
</feature>
<keyword evidence="9" id="KW-1133">Transmembrane helix</keyword>
<keyword evidence="1 9" id="KW-0645">Protease</keyword>
<evidence type="ECO:0000256" key="3">
    <source>
        <dbReference type="ARBA" id="ARBA00022801"/>
    </source>
</evidence>
<feature type="binding site" evidence="8">
    <location>
        <position position="330"/>
    </location>
    <ligand>
        <name>Zn(2+)</name>
        <dbReference type="ChEBI" id="CHEBI:29105"/>
        <note>catalytic</note>
    </ligand>
</feature>
<feature type="domain" description="CAAX prenyl protease 1 N-terminal" evidence="11">
    <location>
        <begin position="29"/>
        <end position="211"/>
    </location>
</feature>
<keyword evidence="9" id="KW-0472">Membrane</keyword>
<evidence type="ECO:0000256" key="7">
    <source>
        <dbReference type="PIRSR" id="PIRSR627057-1"/>
    </source>
</evidence>
<dbReference type="Pfam" id="PF16491">
    <property type="entry name" value="Peptidase_M48_N"/>
    <property type="match status" value="1"/>
</dbReference>
<keyword evidence="12" id="KW-1185">Reference proteome</keyword>
<keyword evidence="2 8" id="KW-0479">Metal-binding</keyword>
<evidence type="ECO:0000313" key="12">
    <source>
        <dbReference type="Proteomes" id="UP000046395"/>
    </source>
</evidence>
<comment type="similarity">
    <text evidence="9">Belongs to the peptidase M48A family.</text>
</comment>
<feature type="binding site" evidence="8">
    <location>
        <position position="406"/>
    </location>
    <ligand>
        <name>Zn(2+)</name>
        <dbReference type="ChEBI" id="CHEBI:29105"/>
        <note>catalytic</note>
    </ligand>
</feature>
<accession>A0A5S6QEB7</accession>
<feature type="transmembrane region" description="Helical" evidence="9">
    <location>
        <begin position="156"/>
        <end position="175"/>
    </location>
</feature>
<dbReference type="EC" id="3.4.24.84" evidence="9"/>
<dbReference type="PANTHER" id="PTHR10120">
    <property type="entry name" value="CAAX PRENYL PROTEASE 1"/>
    <property type="match status" value="1"/>
</dbReference>
<dbReference type="GO" id="GO:0071586">
    <property type="term" value="P:CAAX-box protein processing"/>
    <property type="evidence" value="ECO:0007669"/>
    <property type="project" value="UniProtKB-UniRule"/>
</dbReference>
<evidence type="ECO:0000256" key="5">
    <source>
        <dbReference type="ARBA" id="ARBA00023049"/>
    </source>
</evidence>
<organism evidence="12 13">
    <name type="scientific">Trichuris muris</name>
    <name type="common">Mouse whipworm</name>
    <dbReference type="NCBI Taxonomy" id="70415"/>
    <lineage>
        <taxon>Eukaryota</taxon>
        <taxon>Metazoa</taxon>
        <taxon>Ecdysozoa</taxon>
        <taxon>Nematoda</taxon>
        <taxon>Enoplea</taxon>
        <taxon>Dorylaimia</taxon>
        <taxon>Trichinellida</taxon>
        <taxon>Trichuridae</taxon>
        <taxon>Trichuris</taxon>
    </lineage>
</organism>
<evidence type="ECO:0000313" key="13">
    <source>
        <dbReference type="WBParaSite" id="TMUE_1000005524.1"/>
    </source>
</evidence>
<evidence type="ECO:0000256" key="8">
    <source>
        <dbReference type="PIRSR" id="PIRSR627057-2"/>
    </source>
</evidence>
<dbReference type="GO" id="GO:0004222">
    <property type="term" value="F:metalloendopeptidase activity"/>
    <property type="evidence" value="ECO:0007669"/>
    <property type="project" value="UniProtKB-UniRule"/>
</dbReference>
<dbReference type="STRING" id="70415.A0A5S6QEB7"/>
<dbReference type="AlphaFoldDB" id="A0A5S6QEB7"/>
<comment type="subcellular location">
    <subcellularLocation>
        <location evidence="9">Endoplasmic reticulum membrane</location>
        <topology evidence="9">Multi-pass membrane protein</topology>
    </subcellularLocation>
</comment>
<sequence length="464" mass="53506">MLTPRQIFGACFTYVWLSYSWKLYLSIRQYRKQKRTVEPPSELREILDADKFAKARLYKLDRAKFGFFSAFVDQIETTIVLLFDLIPALWRISGAICVKVGLIGEIYQSMWAIAIGMIISTVLDLPLSYISIFVIEEKHGFNKQTVPFFIKDSVKKLLVSLVITLPATAVLIWIIKIGGDYFLVYATIFLTTLGFFIMTIYPEFIAPLFDKYTLLPDGDLKKRIEDLASRVAYPLKKIFVVEGSKRSSHSNAYLYGIWNNKRIVLYDTLLADYKKESEVSKEETEEVSDDVKEKVDEAQQEQQQPAIARKEKIGMCDDEVLAVVGHELGHWKLWHNIYNIIICEISVFVQLGTFALLHKQHVLYNAFGFYDEYPIVIGLTLILQFIFAPVNELLEVLLVAFTRRMEFAADQFSAALGFSNWMKSALVKLSRDNLIFPVDDWLYSAWHYSHPPVPERLQALSKFD</sequence>
<dbReference type="GO" id="GO:0005789">
    <property type="term" value="C:endoplasmic reticulum membrane"/>
    <property type="evidence" value="ECO:0007669"/>
    <property type="project" value="UniProtKB-SubCell"/>
</dbReference>
<dbReference type="Proteomes" id="UP000046395">
    <property type="component" value="Unassembled WGS sequence"/>
</dbReference>
<feature type="transmembrane region" description="Helical" evidence="9">
    <location>
        <begin position="6"/>
        <end position="25"/>
    </location>
</feature>
<name>A0A5S6QEB7_TRIMR</name>
<dbReference type="CDD" id="cd07343">
    <property type="entry name" value="M48A_Zmpste24p_like"/>
    <property type="match status" value="1"/>
</dbReference>
<dbReference type="InterPro" id="IPR032456">
    <property type="entry name" value="Peptidase_M48_N"/>
</dbReference>
<dbReference type="Pfam" id="PF01435">
    <property type="entry name" value="Peptidase_M48"/>
    <property type="match status" value="1"/>
</dbReference>
<feature type="domain" description="Peptidase M48" evidence="10">
    <location>
        <begin position="216"/>
        <end position="462"/>
    </location>
</feature>
<reference evidence="12" key="1">
    <citation type="submission" date="2013-11" db="EMBL/GenBank/DDBJ databases">
        <authorList>
            <person name="Aslett M."/>
        </authorList>
    </citation>
    <scope>NUCLEOTIDE SEQUENCE [LARGE SCALE GENOMIC DNA]</scope>
    <source>
        <strain evidence="12">Edinburgh</strain>
    </source>
</reference>
<dbReference type="GO" id="GO:0046872">
    <property type="term" value="F:metal ion binding"/>
    <property type="evidence" value="ECO:0007669"/>
    <property type="project" value="UniProtKB-UniRule"/>
</dbReference>
<evidence type="ECO:0000256" key="9">
    <source>
        <dbReference type="RuleBase" id="RU366005"/>
    </source>
</evidence>
<feature type="binding site" evidence="8">
    <location>
        <position position="326"/>
    </location>
    <ligand>
        <name>Zn(2+)</name>
        <dbReference type="ChEBI" id="CHEBI:29105"/>
        <note>catalytic</note>
    </ligand>
</feature>
<reference evidence="13" key="3">
    <citation type="submission" date="2019-12" db="UniProtKB">
        <authorList>
            <consortium name="WormBaseParasite"/>
        </authorList>
    </citation>
    <scope>IDENTIFICATION</scope>
</reference>
<proteinExistence type="inferred from homology"/>
<keyword evidence="9" id="KW-0812">Transmembrane</keyword>
<keyword evidence="4 8" id="KW-0862">Zinc</keyword>
<keyword evidence="9" id="KW-0256">Endoplasmic reticulum</keyword>
<keyword evidence="3 9" id="KW-0378">Hydrolase</keyword>
<comment type="catalytic activity">
    <reaction evidence="6 9">
        <text>Hydrolyzes the peptide bond -P2-(S-farnesyl or geranylgeranyl)C-P1'-P2'-P3'-COOH where P1' and P2' are amino acids with aliphatic side chains and P3' is any C-terminal residue.</text>
        <dbReference type="EC" id="3.4.24.84"/>
    </reaction>
</comment>
<evidence type="ECO:0000259" key="11">
    <source>
        <dbReference type="Pfam" id="PF16491"/>
    </source>
</evidence>
<dbReference type="InterPro" id="IPR027057">
    <property type="entry name" value="CAXX_Prtase_1"/>
</dbReference>
<reference evidence="12" key="2">
    <citation type="submission" date="2014-03" db="EMBL/GenBank/DDBJ databases">
        <title>The whipworm genome and dual-species transcriptomics of an intimate host-pathogen interaction.</title>
        <authorList>
            <person name="Foth B.J."/>
            <person name="Tsai I.J."/>
            <person name="Reid A.J."/>
            <person name="Bancroft A.J."/>
            <person name="Nichol S."/>
            <person name="Tracey A."/>
            <person name="Holroyd N."/>
            <person name="Cotton J.A."/>
            <person name="Stanley E.J."/>
            <person name="Zarowiecki M."/>
            <person name="Liu J.Z."/>
            <person name="Huckvale T."/>
            <person name="Cooper P.J."/>
            <person name="Grencis R.K."/>
            <person name="Berriman M."/>
        </authorList>
    </citation>
    <scope>NUCLEOTIDE SEQUENCE [LARGE SCALE GENOMIC DNA]</scope>
    <source>
        <strain evidence="12">Edinburgh</strain>
    </source>
</reference>
<feature type="active site" evidence="7">
    <location>
        <position position="327"/>
    </location>
</feature>
<comment type="function">
    <text evidence="9">Proteolytically removes the C-terminal three residues of farnesylated proteins.</text>
</comment>
<feature type="transmembrane region" description="Helical" evidence="9">
    <location>
        <begin position="65"/>
        <end position="90"/>
    </location>
</feature>
<dbReference type="WBParaSite" id="TMUE_1000005524.2">
    <property type="protein sequence ID" value="TMUE_1000005524.2"/>
    <property type="gene ID" value="WBGene00288809"/>
</dbReference>
<feature type="transmembrane region" description="Helical" evidence="9">
    <location>
        <begin position="110"/>
        <end position="135"/>
    </location>
</feature>
<evidence type="ECO:0000256" key="4">
    <source>
        <dbReference type="ARBA" id="ARBA00022833"/>
    </source>
</evidence>
<evidence type="ECO:0000259" key="10">
    <source>
        <dbReference type="Pfam" id="PF01435"/>
    </source>
</evidence>
<evidence type="ECO:0000256" key="6">
    <source>
        <dbReference type="ARBA" id="ARBA00044456"/>
    </source>
</evidence>
<feature type="transmembrane region" description="Helical" evidence="9">
    <location>
        <begin position="181"/>
        <end position="201"/>
    </location>
</feature>
<protein>
    <recommendedName>
        <fullName evidence="9">CAAX prenyl protease</fullName>
        <ecNumber evidence="9">3.4.24.84</ecNumber>
    </recommendedName>
</protein>
<feature type="transmembrane region" description="Helical" evidence="9">
    <location>
        <begin position="337"/>
        <end position="357"/>
    </location>
</feature>
<dbReference type="Gene3D" id="3.30.2010.10">
    <property type="entry name" value="Metalloproteases ('zincins'), catalytic domain"/>
    <property type="match status" value="1"/>
</dbReference>
<dbReference type="WBParaSite" id="TMUE_1000005524.1">
    <property type="protein sequence ID" value="TMUE_1000005524.1"/>
    <property type="gene ID" value="WBGene00288809"/>
</dbReference>
<evidence type="ECO:0000256" key="1">
    <source>
        <dbReference type="ARBA" id="ARBA00022670"/>
    </source>
</evidence>
<evidence type="ECO:0000256" key="2">
    <source>
        <dbReference type="ARBA" id="ARBA00022723"/>
    </source>
</evidence>